<dbReference type="InterPro" id="IPR052156">
    <property type="entry name" value="BCAA_Transport_ATP-bd_LivF"/>
</dbReference>
<reference evidence="7 8" key="1">
    <citation type="submission" date="2018-04" db="EMBL/GenBank/DDBJ databases">
        <title>Pelagivirga bohaiensis gen. nov., sp. nov., a bacterium isolated from the Bohai Sea.</title>
        <authorList>
            <person name="Ji X."/>
        </authorList>
    </citation>
    <scope>NUCLEOTIDE SEQUENCE [LARGE SCALE GENOMIC DNA]</scope>
    <source>
        <strain evidence="7 8">BH-SD16</strain>
    </source>
</reference>
<keyword evidence="5" id="KW-0029">Amino-acid transport</keyword>
<evidence type="ECO:0000256" key="5">
    <source>
        <dbReference type="ARBA" id="ARBA00022970"/>
    </source>
</evidence>
<keyword evidence="3" id="KW-0547">Nucleotide-binding</keyword>
<dbReference type="InterPro" id="IPR027417">
    <property type="entry name" value="P-loop_NTPase"/>
</dbReference>
<evidence type="ECO:0000313" key="8">
    <source>
        <dbReference type="Proteomes" id="UP000244817"/>
    </source>
</evidence>
<dbReference type="OrthoDB" id="9776369at2"/>
<evidence type="ECO:0000256" key="3">
    <source>
        <dbReference type="ARBA" id="ARBA00022741"/>
    </source>
</evidence>
<dbReference type="SMART" id="SM00382">
    <property type="entry name" value="AAA"/>
    <property type="match status" value="1"/>
</dbReference>
<dbReference type="GO" id="GO:0015807">
    <property type="term" value="P:L-amino acid transport"/>
    <property type="evidence" value="ECO:0007669"/>
    <property type="project" value="TreeGrafter"/>
</dbReference>
<dbReference type="Gene3D" id="3.40.50.300">
    <property type="entry name" value="P-loop containing nucleotide triphosphate hydrolases"/>
    <property type="match status" value="1"/>
</dbReference>
<organism evidence="7 8">
    <name type="scientific">Thalassorhabdomicrobium marinisediminis</name>
    <dbReference type="NCBI Taxonomy" id="2170577"/>
    <lineage>
        <taxon>Bacteria</taxon>
        <taxon>Pseudomonadati</taxon>
        <taxon>Pseudomonadota</taxon>
        <taxon>Alphaproteobacteria</taxon>
        <taxon>Rhodobacterales</taxon>
        <taxon>Paracoccaceae</taxon>
        <taxon>Thalassorhabdomicrobium</taxon>
    </lineage>
</organism>
<protein>
    <submittedName>
        <fullName evidence="7">ABC transporter ATP-binding protein</fullName>
    </submittedName>
</protein>
<comment type="caution">
    <text evidence="7">The sequence shown here is derived from an EMBL/GenBank/DDBJ whole genome shotgun (WGS) entry which is preliminary data.</text>
</comment>
<dbReference type="EMBL" id="QCYG01000008">
    <property type="protein sequence ID" value="PVA05723.1"/>
    <property type="molecule type" value="Genomic_DNA"/>
</dbReference>
<dbReference type="PROSITE" id="PS50893">
    <property type="entry name" value="ABC_TRANSPORTER_2"/>
    <property type="match status" value="1"/>
</dbReference>
<keyword evidence="4 7" id="KW-0067">ATP-binding</keyword>
<dbReference type="PANTHER" id="PTHR43820">
    <property type="entry name" value="HIGH-AFFINITY BRANCHED-CHAIN AMINO ACID TRANSPORT ATP-BINDING PROTEIN LIVF"/>
    <property type="match status" value="1"/>
</dbReference>
<name>A0A2T7FU84_9RHOB</name>
<gene>
    <name evidence="7" type="ORF">DC363_12910</name>
</gene>
<dbReference type="CDD" id="cd03224">
    <property type="entry name" value="ABC_TM1139_LivF_branched"/>
    <property type="match status" value="1"/>
</dbReference>
<proteinExistence type="inferred from homology"/>
<dbReference type="Proteomes" id="UP000244817">
    <property type="component" value="Unassembled WGS sequence"/>
</dbReference>
<dbReference type="InterPro" id="IPR003439">
    <property type="entry name" value="ABC_transporter-like_ATP-bd"/>
</dbReference>
<evidence type="ECO:0000256" key="1">
    <source>
        <dbReference type="ARBA" id="ARBA00005417"/>
    </source>
</evidence>
<keyword evidence="8" id="KW-1185">Reference proteome</keyword>
<dbReference type="GO" id="GO:0015658">
    <property type="term" value="F:branched-chain amino acid transmembrane transporter activity"/>
    <property type="evidence" value="ECO:0007669"/>
    <property type="project" value="TreeGrafter"/>
</dbReference>
<dbReference type="PANTHER" id="PTHR43820:SF4">
    <property type="entry name" value="HIGH-AFFINITY BRANCHED-CHAIN AMINO ACID TRANSPORT ATP-BINDING PROTEIN LIVF"/>
    <property type="match status" value="1"/>
</dbReference>
<dbReference type="AlphaFoldDB" id="A0A2T7FU84"/>
<dbReference type="GO" id="GO:0005524">
    <property type="term" value="F:ATP binding"/>
    <property type="evidence" value="ECO:0007669"/>
    <property type="project" value="UniProtKB-KW"/>
</dbReference>
<feature type="domain" description="ABC transporter" evidence="6">
    <location>
        <begin position="4"/>
        <end position="237"/>
    </location>
</feature>
<comment type="similarity">
    <text evidence="1">Belongs to the ABC transporter superfamily.</text>
</comment>
<evidence type="ECO:0000256" key="2">
    <source>
        <dbReference type="ARBA" id="ARBA00022448"/>
    </source>
</evidence>
<dbReference type="InterPro" id="IPR003593">
    <property type="entry name" value="AAA+_ATPase"/>
</dbReference>
<evidence type="ECO:0000259" key="6">
    <source>
        <dbReference type="PROSITE" id="PS50893"/>
    </source>
</evidence>
<dbReference type="RefSeq" id="WP_108641576.1">
    <property type="nucleotide sequence ID" value="NZ_QCYG01000008.1"/>
</dbReference>
<evidence type="ECO:0000256" key="4">
    <source>
        <dbReference type="ARBA" id="ARBA00022840"/>
    </source>
</evidence>
<dbReference type="Pfam" id="PF00005">
    <property type="entry name" value="ABC_tran"/>
    <property type="match status" value="1"/>
</dbReference>
<keyword evidence="2" id="KW-0813">Transport</keyword>
<sequence>MSMLDVKDLTAGYGDIPVVRQISLAVEPGEILLIGGENGAGKSTLLRAISGFNTPASGTVMLDGVDVTGQPPEQTAKQGLRLVLDNHRVFPELSVHDNLRLGQAAGRRDPDSFAKSLEQIHDVFPILKEKEKQYARDLSGGQQQILALGQAFVAQPKVLLCDEPSMGVAQMLLPPILSFLRKWAESGTAVVIVEQHLKITQPYTDRAIIISRGEVALECPSQELDARLADYNATRMASASHG</sequence>
<evidence type="ECO:0000313" key="7">
    <source>
        <dbReference type="EMBL" id="PVA05723.1"/>
    </source>
</evidence>
<dbReference type="SUPFAM" id="SSF52540">
    <property type="entry name" value="P-loop containing nucleoside triphosphate hydrolases"/>
    <property type="match status" value="1"/>
</dbReference>
<dbReference type="GO" id="GO:0016887">
    <property type="term" value="F:ATP hydrolysis activity"/>
    <property type="evidence" value="ECO:0007669"/>
    <property type="project" value="InterPro"/>
</dbReference>
<accession>A0A2T7FU84</accession>